<name>A0A0W8I5M3_9MICO</name>
<gene>
    <name evidence="2" type="ORF">AVL62_01845</name>
</gene>
<protein>
    <recommendedName>
        <fullName evidence="4">Asparagine synthetase domain-containing protein</fullName>
    </recommendedName>
</protein>
<organism evidence="2 3">
    <name type="scientific">Serinicoccus chungangensis</name>
    <dbReference type="NCBI Taxonomy" id="767452"/>
    <lineage>
        <taxon>Bacteria</taxon>
        <taxon>Bacillati</taxon>
        <taxon>Actinomycetota</taxon>
        <taxon>Actinomycetes</taxon>
        <taxon>Micrococcales</taxon>
        <taxon>Ornithinimicrobiaceae</taxon>
        <taxon>Serinicoccus</taxon>
    </lineage>
</organism>
<keyword evidence="3" id="KW-1185">Reference proteome</keyword>
<evidence type="ECO:0008006" key="4">
    <source>
        <dbReference type="Google" id="ProtNLM"/>
    </source>
</evidence>
<reference evidence="2 3" key="1">
    <citation type="submission" date="2015-12" db="EMBL/GenBank/DDBJ databases">
        <title>Serinicoccus chungangenesis strain CD08_5 genome sequencing and assembly.</title>
        <authorList>
            <person name="Chander A.M."/>
            <person name="Kaur G."/>
            <person name="Nair G.R."/>
            <person name="Dhawan D.K."/>
            <person name="Kochhar R.K."/>
            <person name="Mayilraj S."/>
            <person name="Bhadada S.K."/>
        </authorList>
    </citation>
    <scope>NUCLEOTIDE SEQUENCE [LARGE SCALE GENOMIC DNA]</scope>
    <source>
        <strain evidence="2 3">CD08_5</strain>
    </source>
</reference>
<dbReference type="EMBL" id="LQBL01000028">
    <property type="protein sequence ID" value="KUG53554.1"/>
    <property type="molecule type" value="Genomic_DNA"/>
</dbReference>
<dbReference type="RefSeq" id="WP_058891563.1">
    <property type="nucleotide sequence ID" value="NZ_LQBL01000028.1"/>
</dbReference>
<sequence>MISRPVRHRRACWVVRGAGRGSAPALPVSRYARVRLREAEGLLLGPDEVCEVYGPAPRAHPLGALTDVTGEWVGLLSDDAERTWVAMSDFHGFGHLFWCVQPGATGQDVYLGTTLDAVVDRLRSDGVALEVDWPVAHTTLASNHVLLRNQWSRRTLVQGVRCLRPDEMLVMSARGVGTVPRPMTTDPRGRGYDELLDAGIERAGGLLAQVGDAVPDLRVFASGGKDSRVVLALLDHAGVLGRTSFVAADPSRWADAAGRAGLWRDLVVSDELRRAAGRPWYVEPDYEDRMLSFAESIEHHQSFYAGSQWAASAERQLRWPTVPYVAIRGGAGELMRTAYRAIRTGAPFAAMGQTTASLEADLRRLHELVLHRGVELPPGAREGGEDAVVEAFSLVPDAPVGQQVDAHYRLHRNRAHFGHVLHSTHRRSLALHPLATPEFLRAAHLLPFSGRDLGLAAFDVVERLRPDLNRHRFASGTWPAEVWQQRGGAPSPPPRAPRGPFGRERVPDYFAAEDPNHFRRGWTSGPLRFDIRTAAQTRAVHDLWRLHELAPQEATSTFVASVAELVSTSTLNPATTVVRVASLLRAIDAPADDPPACLEVTVGAGRRVPWRRRDRVEVEPVRTGAPGSVRSLRGYAANAATAGLETVEVDPRTEPGVFCHLEIGDGAFVARRVGAERAGWPLEHTFTLTCGGEQVAEVTTRETRVTFDAESGPGRWRAQLAARRLDRPEVVLRATSPPVVVPGPGPG</sequence>
<proteinExistence type="predicted"/>
<evidence type="ECO:0000313" key="3">
    <source>
        <dbReference type="Proteomes" id="UP000054837"/>
    </source>
</evidence>
<evidence type="ECO:0000313" key="2">
    <source>
        <dbReference type="EMBL" id="KUG53554.1"/>
    </source>
</evidence>
<dbReference type="Proteomes" id="UP000054837">
    <property type="component" value="Unassembled WGS sequence"/>
</dbReference>
<accession>A0A0W8I5M3</accession>
<evidence type="ECO:0000256" key="1">
    <source>
        <dbReference type="SAM" id="MobiDB-lite"/>
    </source>
</evidence>
<dbReference type="AlphaFoldDB" id="A0A0W8I5M3"/>
<dbReference type="OrthoDB" id="4846285at2"/>
<comment type="caution">
    <text evidence="2">The sequence shown here is derived from an EMBL/GenBank/DDBJ whole genome shotgun (WGS) entry which is preliminary data.</text>
</comment>
<feature type="region of interest" description="Disordered" evidence="1">
    <location>
        <begin position="479"/>
        <end position="504"/>
    </location>
</feature>